<dbReference type="InterPro" id="IPR038416">
    <property type="entry name" value="Ribosom_S30AE_C_sf"/>
</dbReference>
<dbReference type="RefSeq" id="WP_197015943.1">
    <property type="nucleotide sequence ID" value="NZ_BAABES010000003.1"/>
</dbReference>
<reference evidence="3" key="1">
    <citation type="submission" date="2020-11" db="EMBL/GenBank/DDBJ databases">
        <title>Sequencing the genomes of 1000 actinobacteria strains.</title>
        <authorList>
            <person name="Klenk H.-P."/>
        </authorList>
    </citation>
    <scope>NUCLEOTIDE SEQUENCE</scope>
    <source>
        <strain evidence="3">DSM 43175</strain>
    </source>
</reference>
<evidence type="ECO:0000313" key="4">
    <source>
        <dbReference type="Proteomes" id="UP000614047"/>
    </source>
</evidence>
<dbReference type="PANTHER" id="PTHR33231:SF1">
    <property type="entry name" value="30S RIBOSOMAL PROTEIN"/>
    <property type="match status" value="1"/>
</dbReference>
<dbReference type="Gene3D" id="3.30.505.50">
    <property type="entry name" value="Sigma 54 modulation/S30EA ribosomal protein, C-terminal domain"/>
    <property type="match status" value="2"/>
</dbReference>
<sequence>MSGTRNRTRTIPDVMVGTRGEVPRWATEMARDRVAAALGLAPEPVLFARVRLEVSPDPAVARRATCQVNADVNGRLVRVQVAASGLRESIDLAHDRLRGRLERIGRNWEAVRGARPKPGPNEWRHGAEPAHRPDYYPRPAAEREIVRHKAYALERQSVDEAVFDMDMMDYDFSLFTDVETGQDSVVYRSGDGYRLAQAEPPAERADPVAVPLTVSPQPAARLDEAEAIERLEMSGQPFVFFLDRATGRGRVLYHRYDGHYGLIVPVA</sequence>
<proteinExistence type="predicted"/>
<dbReference type="Pfam" id="PF16321">
    <property type="entry name" value="Ribosom_S30AE_C"/>
    <property type="match status" value="2"/>
</dbReference>
<comment type="caution">
    <text evidence="3">The sequence shown here is derived from an EMBL/GenBank/DDBJ whole genome shotgun (WGS) entry which is preliminary data.</text>
</comment>
<feature type="compositionally biased region" description="Basic and acidic residues" evidence="1">
    <location>
        <begin position="122"/>
        <end position="136"/>
    </location>
</feature>
<accession>A0A931DMJ0</accession>
<protein>
    <submittedName>
        <fullName evidence="3">Ribosome-associated translation inhibitor RaiA</fullName>
    </submittedName>
</protein>
<dbReference type="GO" id="GO:0022627">
    <property type="term" value="C:cytosolic small ribosomal subunit"/>
    <property type="evidence" value="ECO:0007669"/>
    <property type="project" value="TreeGrafter"/>
</dbReference>
<dbReference type="AlphaFoldDB" id="A0A931DMJ0"/>
<dbReference type="GO" id="GO:0045900">
    <property type="term" value="P:negative regulation of translational elongation"/>
    <property type="evidence" value="ECO:0007669"/>
    <property type="project" value="TreeGrafter"/>
</dbReference>
<dbReference type="Proteomes" id="UP000614047">
    <property type="component" value="Unassembled WGS sequence"/>
</dbReference>
<feature type="domain" description="Sigma 54 modulation/S30EA ribosomal protein C-terminal" evidence="2">
    <location>
        <begin position="141"/>
        <end position="192"/>
    </location>
</feature>
<dbReference type="InterPro" id="IPR032528">
    <property type="entry name" value="Ribosom_S30AE_C"/>
</dbReference>
<feature type="region of interest" description="Disordered" evidence="1">
    <location>
        <begin position="112"/>
        <end position="136"/>
    </location>
</feature>
<keyword evidence="4" id="KW-1185">Reference proteome</keyword>
<evidence type="ECO:0000259" key="2">
    <source>
        <dbReference type="Pfam" id="PF16321"/>
    </source>
</evidence>
<evidence type="ECO:0000313" key="3">
    <source>
        <dbReference type="EMBL" id="MBG6093944.1"/>
    </source>
</evidence>
<dbReference type="PANTHER" id="PTHR33231">
    <property type="entry name" value="30S RIBOSOMAL PROTEIN"/>
    <property type="match status" value="1"/>
</dbReference>
<dbReference type="InterPro" id="IPR036567">
    <property type="entry name" value="RHF-like"/>
</dbReference>
<dbReference type="EMBL" id="JADOUA010000001">
    <property type="protein sequence ID" value="MBG6093944.1"/>
    <property type="molecule type" value="Genomic_DNA"/>
</dbReference>
<dbReference type="SUPFAM" id="SSF69754">
    <property type="entry name" value="Ribosome binding protein Y (YfiA homologue)"/>
    <property type="match status" value="1"/>
</dbReference>
<name>A0A931DMJ0_9ACTN</name>
<dbReference type="GO" id="GO:0043024">
    <property type="term" value="F:ribosomal small subunit binding"/>
    <property type="evidence" value="ECO:0007669"/>
    <property type="project" value="TreeGrafter"/>
</dbReference>
<evidence type="ECO:0000256" key="1">
    <source>
        <dbReference type="SAM" id="MobiDB-lite"/>
    </source>
</evidence>
<feature type="domain" description="Sigma 54 modulation/S30EA ribosomal protein C-terminal" evidence="2">
    <location>
        <begin position="219"/>
        <end position="262"/>
    </location>
</feature>
<dbReference type="InterPro" id="IPR050574">
    <property type="entry name" value="HPF/YfiA_ribosome-assoc"/>
</dbReference>
<gene>
    <name evidence="3" type="ORF">IW256_008057</name>
</gene>
<organism evidence="3 4">
    <name type="scientific">Actinomadura viridis</name>
    <dbReference type="NCBI Taxonomy" id="58110"/>
    <lineage>
        <taxon>Bacteria</taxon>
        <taxon>Bacillati</taxon>
        <taxon>Actinomycetota</taxon>
        <taxon>Actinomycetes</taxon>
        <taxon>Streptosporangiales</taxon>
        <taxon>Thermomonosporaceae</taxon>
        <taxon>Actinomadura</taxon>
    </lineage>
</organism>